<feature type="compositionally biased region" description="Polar residues" evidence="1">
    <location>
        <begin position="15"/>
        <end position="35"/>
    </location>
</feature>
<feature type="compositionally biased region" description="Polar residues" evidence="1">
    <location>
        <begin position="77"/>
        <end position="89"/>
    </location>
</feature>
<feature type="region of interest" description="Disordered" evidence="1">
    <location>
        <begin position="123"/>
        <end position="160"/>
    </location>
</feature>
<accession>A0A3P6ZB18</accession>
<dbReference type="EMBL" id="UYSG01002344">
    <property type="protein sequence ID" value="VDL57422.1"/>
    <property type="molecule type" value="Genomic_DNA"/>
</dbReference>
<feature type="region of interest" description="Disordered" evidence="1">
    <location>
        <begin position="1"/>
        <end position="89"/>
    </location>
</feature>
<feature type="compositionally biased region" description="Basic and acidic residues" evidence="1">
    <location>
        <begin position="1"/>
        <end position="14"/>
    </location>
</feature>
<dbReference type="Proteomes" id="UP000274504">
    <property type="component" value="Unassembled WGS sequence"/>
</dbReference>
<proteinExistence type="predicted"/>
<sequence length="190" mass="21203">MPRPKEISTKRQKTDSSPANFAATHQSPRPKTSPASAKKTGANFNRPVNRNQSSASVISRNQRHQQAHDSRRITPSFRPTYQGLINANPSSIEGAGVNRSLQQQQQAANAFIQQARMITLMSQQQPQQQQQQQRNQSLMGQGQQQQQQQPWQSIMGGPPPQQSYGGICRNCGTQFLQGQPYCNNCRAPLH</sequence>
<evidence type="ECO:0000256" key="1">
    <source>
        <dbReference type="SAM" id="MobiDB-lite"/>
    </source>
</evidence>
<protein>
    <submittedName>
        <fullName evidence="2">Uncharacterized protein</fullName>
    </submittedName>
</protein>
<gene>
    <name evidence="2" type="ORF">HDID_LOCUS5104</name>
</gene>
<name>A0A3P6ZB18_HYMDI</name>
<organism evidence="2 3">
    <name type="scientific">Hymenolepis diminuta</name>
    <name type="common">Rat tapeworm</name>
    <dbReference type="NCBI Taxonomy" id="6216"/>
    <lineage>
        <taxon>Eukaryota</taxon>
        <taxon>Metazoa</taxon>
        <taxon>Spiralia</taxon>
        <taxon>Lophotrochozoa</taxon>
        <taxon>Platyhelminthes</taxon>
        <taxon>Cestoda</taxon>
        <taxon>Eucestoda</taxon>
        <taxon>Cyclophyllidea</taxon>
        <taxon>Hymenolepididae</taxon>
        <taxon>Hymenolepis</taxon>
    </lineage>
</organism>
<feature type="compositionally biased region" description="Polar residues" evidence="1">
    <location>
        <begin position="42"/>
        <end position="60"/>
    </location>
</feature>
<evidence type="ECO:0000313" key="2">
    <source>
        <dbReference type="EMBL" id="VDL57422.1"/>
    </source>
</evidence>
<reference evidence="2 3" key="1">
    <citation type="submission" date="2018-11" db="EMBL/GenBank/DDBJ databases">
        <authorList>
            <consortium name="Pathogen Informatics"/>
        </authorList>
    </citation>
    <scope>NUCLEOTIDE SEQUENCE [LARGE SCALE GENOMIC DNA]</scope>
</reference>
<feature type="compositionally biased region" description="Low complexity" evidence="1">
    <location>
        <begin position="123"/>
        <end position="152"/>
    </location>
</feature>
<dbReference type="AlphaFoldDB" id="A0A3P6ZB18"/>
<evidence type="ECO:0000313" key="3">
    <source>
        <dbReference type="Proteomes" id="UP000274504"/>
    </source>
</evidence>